<dbReference type="Proteomes" id="UP000320421">
    <property type="component" value="Chromosome"/>
</dbReference>
<dbReference type="RefSeq" id="WP_145183965.1">
    <property type="nucleotide sequence ID" value="NZ_CP036266.1"/>
</dbReference>
<organism evidence="1 2">
    <name type="scientific">Gimesia chilikensis</name>
    <dbReference type="NCBI Taxonomy" id="2605989"/>
    <lineage>
        <taxon>Bacteria</taxon>
        <taxon>Pseudomonadati</taxon>
        <taxon>Planctomycetota</taxon>
        <taxon>Planctomycetia</taxon>
        <taxon>Planctomycetales</taxon>
        <taxon>Planctomycetaceae</taxon>
        <taxon>Gimesia</taxon>
    </lineage>
</organism>
<dbReference type="EMBL" id="CP036266">
    <property type="protein sequence ID" value="QDT20733.1"/>
    <property type="molecule type" value="Genomic_DNA"/>
</dbReference>
<keyword evidence="2" id="KW-1185">Reference proteome</keyword>
<sequence>MAATIQLFLPQQYSATIPVPQEGSTLKAGAFPQNQTCDLSAADITGLCEQTAADFVGFLDFPISDCGLPHPLVSGQLETPHNSLIVCRLNGATLFGQAWDTLTPTAASLALNPLEHALVLFRKEDLQNLQNLKANNHLLWQAFIQLIQAEADCQILDAVIDLDDYHGFPRHLPELAPHEPGSEYEWLYSLLQAYQPEEDLPNISSRPDAKAVKAGLLCIHDYLEESHQYSQSVQHDGRHRAGDYWHHIMHRREPDDSNAKYWSRAVGHHPLLNELPDVIAPLFAQFGDNQVLDWQTPLVSSGKWSLNEFVDCCAESAASGNASLDTFARQSQWIEMQLLLQRTSLDATTG</sequence>
<dbReference type="OrthoDB" id="370799at2"/>
<evidence type="ECO:0000313" key="1">
    <source>
        <dbReference type="EMBL" id="QDT20733.1"/>
    </source>
</evidence>
<evidence type="ECO:0000313" key="2">
    <source>
        <dbReference type="Proteomes" id="UP000320421"/>
    </source>
</evidence>
<accession>A0A517PMZ1</accession>
<protein>
    <submittedName>
        <fullName evidence="1">Uncharacterized protein</fullName>
    </submittedName>
</protein>
<gene>
    <name evidence="1" type="ORF">HG66A1_25220</name>
</gene>
<reference evidence="1 2" key="1">
    <citation type="submission" date="2019-02" db="EMBL/GenBank/DDBJ databases">
        <title>Deep-cultivation of Planctomycetes and their phenomic and genomic characterization uncovers novel biology.</title>
        <authorList>
            <person name="Wiegand S."/>
            <person name="Jogler M."/>
            <person name="Boedeker C."/>
            <person name="Pinto D."/>
            <person name="Vollmers J."/>
            <person name="Rivas-Marin E."/>
            <person name="Kohn T."/>
            <person name="Peeters S.H."/>
            <person name="Heuer A."/>
            <person name="Rast P."/>
            <person name="Oberbeckmann S."/>
            <person name="Bunk B."/>
            <person name="Jeske O."/>
            <person name="Meyerdierks A."/>
            <person name="Storesund J.E."/>
            <person name="Kallscheuer N."/>
            <person name="Luecker S."/>
            <person name="Lage O.M."/>
            <person name="Pohl T."/>
            <person name="Merkel B.J."/>
            <person name="Hornburger P."/>
            <person name="Mueller R.-W."/>
            <person name="Bruemmer F."/>
            <person name="Labrenz M."/>
            <person name="Spormann A.M."/>
            <person name="Op den Camp H."/>
            <person name="Overmann J."/>
            <person name="Amann R."/>
            <person name="Jetten M.S.M."/>
            <person name="Mascher T."/>
            <person name="Medema M.H."/>
            <person name="Devos D.P."/>
            <person name="Kaster A.-K."/>
            <person name="Ovreas L."/>
            <person name="Rohde M."/>
            <person name="Galperin M.Y."/>
            <person name="Jogler C."/>
        </authorList>
    </citation>
    <scope>NUCLEOTIDE SEQUENCE [LARGE SCALE GENOMIC DNA]</scope>
    <source>
        <strain evidence="1 2">HG66A1</strain>
    </source>
</reference>
<proteinExistence type="predicted"/>
<dbReference type="AlphaFoldDB" id="A0A517PMZ1"/>
<name>A0A517PMZ1_9PLAN</name>